<dbReference type="VEuPathDB" id="FungiDB:SOCG_04073"/>
<feature type="compositionally biased region" description="Basic and acidic residues" evidence="1">
    <location>
        <begin position="46"/>
        <end position="64"/>
    </location>
</feature>
<dbReference type="HOGENOM" id="CLU_2777384_0_0_1"/>
<proteinExistence type="predicted"/>
<feature type="region of interest" description="Disordered" evidence="1">
    <location>
        <begin position="1"/>
        <end position="70"/>
    </location>
</feature>
<dbReference type="GeneID" id="25033037"/>
<sequence length="70" mass="7960">MSPAPYKDLSKDTVHTHPPIHESERREEHGWGSLKKEPLMEDQAEQDAKADLSKDKKEVKEEASRPPPSV</sequence>
<gene>
    <name evidence="2" type="ORF">SOCG_04073</name>
</gene>
<reference evidence="2 3" key="1">
    <citation type="journal article" date="2011" name="Science">
        <title>Comparative functional genomics of the fission yeasts.</title>
        <authorList>
            <person name="Rhind N."/>
            <person name="Chen Z."/>
            <person name="Yassour M."/>
            <person name="Thompson D.A."/>
            <person name="Haas B.J."/>
            <person name="Habib N."/>
            <person name="Wapinski I."/>
            <person name="Roy S."/>
            <person name="Lin M.F."/>
            <person name="Heiman D.I."/>
            <person name="Young S.K."/>
            <person name="Furuya K."/>
            <person name="Guo Y."/>
            <person name="Pidoux A."/>
            <person name="Chen H.M."/>
            <person name="Robbertse B."/>
            <person name="Goldberg J.M."/>
            <person name="Aoki K."/>
            <person name="Bayne E.H."/>
            <person name="Berlin A.M."/>
            <person name="Desjardins C.A."/>
            <person name="Dobbs E."/>
            <person name="Dukaj L."/>
            <person name="Fan L."/>
            <person name="FitzGerald M.G."/>
            <person name="French C."/>
            <person name="Gujja S."/>
            <person name="Hansen K."/>
            <person name="Keifenheim D."/>
            <person name="Levin J.Z."/>
            <person name="Mosher R.A."/>
            <person name="Mueller C.A."/>
            <person name="Pfiffner J."/>
            <person name="Priest M."/>
            <person name="Russ C."/>
            <person name="Smialowska A."/>
            <person name="Swoboda P."/>
            <person name="Sykes S.M."/>
            <person name="Vaughn M."/>
            <person name="Vengrova S."/>
            <person name="Yoder R."/>
            <person name="Zeng Q."/>
            <person name="Allshire R."/>
            <person name="Baulcombe D."/>
            <person name="Birren B.W."/>
            <person name="Brown W."/>
            <person name="Ekwall K."/>
            <person name="Kellis M."/>
            <person name="Leatherwood J."/>
            <person name="Levin H."/>
            <person name="Margalit H."/>
            <person name="Martienssen R."/>
            <person name="Nieduszynski C.A."/>
            <person name="Spatafora J.W."/>
            <person name="Friedman N."/>
            <person name="Dalgaard J.Z."/>
            <person name="Baumann P."/>
            <person name="Niki H."/>
            <person name="Regev A."/>
            <person name="Nusbaum C."/>
        </authorList>
    </citation>
    <scope>NUCLEOTIDE SEQUENCE [LARGE SCALE GENOMIC DNA]</scope>
    <source>
        <strain evidence="3">yFS286</strain>
    </source>
</reference>
<protein>
    <submittedName>
        <fullName evidence="2">Uncharacterized protein</fullName>
    </submittedName>
</protein>
<dbReference type="RefSeq" id="XP_013020369.1">
    <property type="nucleotide sequence ID" value="XM_013164915.1"/>
</dbReference>
<feature type="compositionally biased region" description="Basic and acidic residues" evidence="1">
    <location>
        <begin position="8"/>
        <end position="39"/>
    </location>
</feature>
<name>S9QX39_SCHOY</name>
<dbReference type="OrthoDB" id="5321919at2759"/>
<accession>S9QX39</accession>
<dbReference type="Gene3D" id="6.10.140.1040">
    <property type="match status" value="1"/>
</dbReference>
<dbReference type="EMBL" id="KE503208">
    <property type="protein sequence ID" value="EPX70885.1"/>
    <property type="molecule type" value="Genomic_DNA"/>
</dbReference>
<evidence type="ECO:0000256" key="1">
    <source>
        <dbReference type="SAM" id="MobiDB-lite"/>
    </source>
</evidence>
<organism evidence="2 3">
    <name type="scientific">Schizosaccharomyces octosporus (strain yFS286)</name>
    <name type="common">Fission yeast</name>
    <name type="synonym">Octosporomyces octosporus</name>
    <dbReference type="NCBI Taxonomy" id="483514"/>
    <lineage>
        <taxon>Eukaryota</taxon>
        <taxon>Fungi</taxon>
        <taxon>Dikarya</taxon>
        <taxon>Ascomycota</taxon>
        <taxon>Taphrinomycotina</taxon>
        <taxon>Schizosaccharomycetes</taxon>
        <taxon>Schizosaccharomycetales</taxon>
        <taxon>Schizosaccharomycetaceae</taxon>
        <taxon>Schizosaccharomyces</taxon>
    </lineage>
</organism>
<evidence type="ECO:0000313" key="2">
    <source>
        <dbReference type="EMBL" id="EPX70885.1"/>
    </source>
</evidence>
<dbReference type="OMA" id="MSPAPYK"/>
<dbReference type="Proteomes" id="UP000016088">
    <property type="component" value="Unassembled WGS sequence"/>
</dbReference>
<evidence type="ECO:0000313" key="3">
    <source>
        <dbReference type="Proteomes" id="UP000016088"/>
    </source>
</evidence>
<dbReference type="AlphaFoldDB" id="S9QX39"/>
<keyword evidence="3" id="KW-1185">Reference proteome</keyword>